<accession>A0AAE0ZH57</accession>
<comment type="caution">
    <text evidence="2">The sequence shown here is derived from an EMBL/GenBank/DDBJ whole genome shotgun (WGS) entry which is preliminary data.</text>
</comment>
<proteinExistence type="predicted"/>
<name>A0AAE0ZH57_9GAST</name>
<dbReference type="EMBL" id="JAWDGP010004062">
    <property type="protein sequence ID" value="KAK3768297.1"/>
    <property type="molecule type" value="Genomic_DNA"/>
</dbReference>
<evidence type="ECO:0000256" key="1">
    <source>
        <dbReference type="SAM" id="MobiDB-lite"/>
    </source>
</evidence>
<feature type="compositionally biased region" description="Basic and acidic residues" evidence="1">
    <location>
        <begin position="64"/>
        <end position="75"/>
    </location>
</feature>
<sequence>MYPWSDRIYPSLEQLAASSNSFCCFMQPWLNWYEALIGKWESVNGELRKPGDLKVEGGQMRWKEDKNVHFSDSREHQKKKKGDQSFPTSRRDIPTSPSVRNVIRLETMTHGSVSGSPLSPNFLLLRHWHEVSCFGVTETTSVRR</sequence>
<evidence type="ECO:0000313" key="2">
    <source>
        <dbReference type="EMBL" id="KAK3768297.1"/>
    </source>
</evidence>
<dbReference type="Proteomes" id="UP001283361">
    <property type="component" value="Unassembled WGS sequence"/>
</dbReference>
<organism evidence="2 3">
    <name type="scientific">Elysia crispata</name>
    <name type="common">lettuce slug</name>
    <dbReference type="NCBI Taxonomy" id="231223"/>
    <lineage>
        <taxon>Eukaryota</taxon>
        <taxon>Metazoa</taxon>
        <taxon>Spiralia</taxon>
        <taxon>Lophotrochozoa</taxon>
        <taxon>Mollusca</taxon>
        <taxon>Gastropoda</taxon>
        <taxon>Heterobranchia</taxon>
        <taxon>Euthyneura</taxon>
        <taxon>Panpulmonata</taxon>
        <taxon>Sacoglossa</taxon>
        <taxon>Placobranchoidea</taxon>
        <taxon>Plakobranchidae</taxon>
        <taxon>Elysia</taxon>
    </lineage>
</organism>
<dbReference type="AlphaFoldDB" id="A0AAE0ZH57"/>
<gene>
    <name evidence="2" type="ORF">RRG08_031089</name>
</gene>
<reference evidence="2" key="1">
    <citation type="journal article" date="2023" name="G3 (Bethesda)">
        <title>A reference genome for the long-term kleptoplast-retaining sea slug Elysia crispata morphotype clarki.</title>
        <authorList>
            <person name="Eastman K.E."/>
            <person name="Pendleton A.L."/>
            <person name="Shaikh M.A."/>
            <person name="Suttiyut T."/>
            <person name="Ogas R."/>
            <person name="Tomko P."/>
            <person name="Gavelis G."/>
            <person name="Widhalm J.R."/>
            <person name="Wisecaver J.H."/>
        </authorList>
    </citation>
    <scope>NUCLEOTIDE SEQUENCE</scope>
    <source>
        <strain evidence="2">ECLA1</strain>
    </source>
</reference>
<feature type="region of interest" description="Disordered" evidence="1">
    <location>
        <begin position="64"/>
        <end position="97"/>
    </location>
</feature>
<evidence type="ECO:0000313" key="3">
    <source>
        <dbReference type="Proteomes" id="UP001283361"/>
    </source>
</evidence>
<protein>
    <submittedName>
        <fullName evidence="2">Uncharacterized protein</fullName>
    </submittedName>
</protein>
<keyword evidence="3" id="KW-1185">Reference proteome</keyword>